<evidence type="ECO:0000256" key="2">
    <source>
        <dbReference type="ARBA" id="ARBA00010944"/>
    </source>
</evidence>
<dbReference type="NCBIfam" id="TIGR01214">
    <property type="entry name" value="rmlD"/>
    <property type="match status" value="1"/>
</dbReference>
<sequence length="290" mass="31480">MAPRRILVTGTTGQLGRALRDSLPAGSQWLEPGARLDITDEGLVSATIARLKPDLVINAAAYTAVDKAESDAASAYRVNRDGPASLARAAREVGARLVHVSTDFVFDGGKGRPYLPEDPTAPIGAYGNSKQAGDEAVQQILGQDALIVRTAWVYYPGGANFVRTMLRLMQERPEVRVVADQVGSPTHAGGLAEAIWRLTEAGEGGLHHWTDAGTASWYDFAHAIRDLGMQQRPEAAWARLTPIRTEDYPTPARRPSYSVLDKTSTWAITGVPPHWRDRLADRFALGQYLA</sequence>
<dbReference type="UniPathway" id="UPA00281"/>
<evidence type="ECO:0000256" key="6">
    <source>
        <dbReference type="RuleBase" id="RU364082"/>
    </source>
</evidence>
<dbReference type="UniPathway" id="UPA00124"/>
<keyword evidence="9" id="KW-1185">Reference proteome</keyword>
<comment type="cofactor">
    <cofactor evidence="6">
        <name>Mg(2+)</name>
        <dbReference type="ChEBI" id="CHEBI:18420"/>
    </cofactor>
    <text evidence="6">Binds 1 Mg(2+) ion per monomer.</text>
</comment>
<comment type="function">
    <text evidence="6">Catalyzes the reduction of dTDP-6-deoxy-L-lyxo-4-hexulose to yield dTDP-L-rhamnose.</text>
</comment>
<dbReference type="OrthoDB" id="9803892at2"/>
<reference evidence="8 9" key="1">
    <citation type="submission" date="2018-02" db="EMBL/GenBank/DDBJ databases">
        <title>Genome sequencing of Solimonas sp. HR-BB.</title>
        <authorList>
            <person name="Lee Y."/>
            <person name="Jeon C.O."/>
        </authorList>
    </citation>
    <scope>NUCLEOTIDE SEQUENCE [LARGE SCALE GENOMIC DNA]</scope>
    <source>
        <strain evidence="8 9">HR-BB</strain>
    </source>
</reference>
<dbReference type="InterPro" id="IPR036291">
    <property type="entry name" value="NAD(P)-bd_dom_sf"/>
</dbReference>
<dbReference type="GO" id="GO:0009243">
    <property type="term" value="P:O antigen biosynthetic process"/>
    <property type="evidence" value="ECO:0007669"/>
    <property type="project" value="UniProtKB-UniPathway"/>
</dbReference>
<dbReference type="CDD" id="cd05254">
    <property type="entry name" value="dTDP_HR_like_SDR_e"/>
    <property type="match status" value="1"/>
</dbReference>
<dbReference type="EC" id="1.1.1.133" evidence="3 6"/>
<dbReference type="InterPro" id="IPR005913">
    <property type="entry name" value="dTDP_dehydrorham_reduct"/>
</dbReference>
<evidence type="ECO:0000259" key="7">
    <source>
        <dbReference type="Pfam" id="PF04321"/>
    </source>
</evidence>
<dbReference type="InterPro" id="IPR029903">
    <property type="entry name" value="RmlD-like-bd"/>
</dbReference>
<comment type="caution">
    <text evidence="8">The sequence shown here is derived from an EMBL/GenBank/DDBJ whole genome shotgun (WGS) entry which is preliminary data.</text>
</comment>
<keyword evidence="6" id="KW-0521">NADP</keyword>
<evidence type="ECO:0000256" key="1">
    <source>
        <dbReference type="ARBA" id="ARBA00004781"/>
    </source>
</evidence>
<comment type="pathway">
    <text evidence="1 6">Carbohydrate biosynthesis; dTDP-L-rhamnose biosynthesis.</text>
</comment>
<dbReference type="PANTHER" id="PTHR10491:SF4">
    <property type="entry name" value="METHIONINE ADENOSYLTRANSFERASE 2 SUBUNIT BETA"/>
    <property type="match status" value="1"/>
</dbReference>
<dbReference type="GO" id="GO:0005829">
    <property type="term" value="C:cytosol"/>
    <property type="evidence" value="ECO:0007669"/>
    <property type="project" value="TreeGrafter"/>
</dbReference>
<dbReference type="PANTHER" id="PTHR10491">
    <property type="entry name" value="DTDP-4-DEHYDRORHAMNOSE REDUCTASE"/>
    <property type="match status" value="1"/>
</dbReference>
<gene>
    <name evidence="8" type="primary">rfbD</name>
    <name evidence="8" type="ORF">C3942_01815</name>
</gene>
<dbReference type="Gene3D" id="3.90.25.10">
    <property type="entry name" value="UDP-galactose 4-epimerase, domain 1"/>
    <property type="match status" value="1"/>
</dbReference>
<organism evidence="8 9">
    <name type="scientific">Solimonas fluminis</name>
    <dbReference type="NCBI Taxonomy" id="2086571"/>
    <lineage>
        <taxon>Bacteria</taxon>
        <taxon>Pseudomonadati</taxon>
        <taxon>Pseudomonadota</taxon>
        <taxon>Gammaproteobacteria</taxon>
        <taxon>Nevskiales</taxon>
        <taxon>Nevskiaceae</taxon>
        <taxon>Solimonas</taxon>
    </lineage>
</organism>
<evidence type="ECO:0000313" key="8">
    <source>
        <dbReference type="EMBL" id="PPE76028.1"/>
    </source>
</evidence>
<dbReference type="SUPFAM" id="SSF51735">
    <property type="entry name" value="NAD(P)-binding Rossmann-fold domains"/>
    <property type="match status" value="1"/>
</dbReference>
<evidence type="ECO:0000256" key="4">
    <source>
        <dbReference type="ARBA" id="ARBA00017099"/>
    </source>
</evidence>
<feature type="domain" description="RmlD-like substrate binding" evidence="7">
    <location>
        <begin position="5"/>
        <end position="281"/>
    </location>
</feature>
<proteinExistence type="inferred from homology"/>
<accession>A0A2S5TML7</accession>
<keyword evidence="6" id="KW-0560">Oxidoreductase</keyword>
<dbReference type="Proteomes" id="UP000238220">
    <property type="component" value="Unassembled WGS sequence"/>
</dbReference>
<evidence type="ECO:0000313" key="9">
    <source>
        <dbReference type="Proteomes" id="UP000238220"/>
    </source>
</evidence>
<dbReference type="EMBL" id="PSNW01000001">
    <property type="protein sequence ID" value="PPE76028.1"/>
    <property type="molecule type" value="Genomic_DNA"/>
</dbReference>
<comment type="catalytic activity">
    <reaction evidence="5 6">
        <text>dTDP-beta-L-rhamnose + NADP(+) = dTDP-4-dehydro-beta-L-rhamnose + NADPH + H(+)</text>
        <dbReference type="Rhea" id="RHEA:21796"/>
        <dbReference type="ChEBI" id="CHEBI:15378"/>
        <dbReference type="ChEBI" id="CHEBI:57510"/>
        <dbReference type="ChEBI" id="CHEBI:57783"/>
        <dbReference type="ChEBI" id="CHEBI:58349"/>
        <dbReference type="ChEBI" id="CHEBI:62830"/>
        <dbReference type="EC" id="1.1.1.133"/>
    </reaction>
</comment>
<name>A0A2S5TML7_9GAMM</name>
<dbReference type="AlphaFoldDB" id="A0A2S5TML7"/>
<protein>
    <recommendedName>
        <fullName evidence="4 6">dTDP-4-dehydrorhamnose reductase</fullName>
        <ecNumber evidence="3 6">1.1.1.133</ecNumber>
    </recommendedName>
</protein>
<evidence type="ECO:0000256" key="5">
    <source>
        <dbReference type="ARBA" id="ARBA00048200"/>
    </source>
</evidence>
<dbReference type="Gene3D" id="3.40.50.720">
    <property type="entry name" value="NAD(P)-binding Rossmann-like Domain"/>
    <property type="match status" value="1"/>
</dbReference>
<comment type="similarity">
    <text evidence="2 6">Belongs to the dTDP-4-dehydrorhamnose reductase family.</text>
</comment>
<dbReference type="Pfam" id="PF04321">
    <property type="entry name" value="RmlD_sub_bind"/>
    <property type="match status" value="1"/>
</dbReference>
<dbReference type="GO" id="GO:0019305">
    <property type="term" value="P:dTDP-rhamnose biosynthetic process"/>
    <property type="evidence" value="ECO:0007669"/>
    <property type="project" value="UniProtKB-UniPathway"/>
</dbReference>
<evidence type="ECO:0000256" key="3">
    <source>
        <dbReference type="ARBA" id="ARBA00012929"/>
    </source>
</evidence>
<dbReference type="GO" id="GO:0008831">
    <property type="term" value="F:dTDP-4-dehydrorhamnose reductase activity"/>
    <property type="evidence" value="ECO:0007669"/>
    <property type="project" value="UniProtKB-EC"/>
</dbReference>